<comment type="similarity">
    <text evidence="2">Belongs to the glycosyl hydrolase 38 family.</text>
</comment>
<dbReference type="EMBL" id="JAPFFF010000029">
    <property type="protein sequence ID" value="KAK8846279.1"/>
    <property type="molecule type" value="Genomic_DNA"/>
</dbReference>
<dbReference type="InterPro" id="IPR027291">
    <property type="entry name" value="Glyco_hydro_38_N_sf"/>
</dbReference>
<dbReference type="SUPFAM" id="SSF74650">
    <property type="entry name" value="Galactose mutarotase-like"/>
    <property type="match status" value="1"/>
</dbReference>
<dbReference type="SUPFAM" id="SSF88713">
    <property type="entry name" value="Glycoside hydrolase/deacetylase"/>
    <property type="match status" value="1"/>
</dbReference>
<dbReference type="PANTHER" id="PTHR46017:SF1">
    <property type="entry name" value="ALPHA-MANNOSIDASE 2C1"/>
    <property type="match status" value="1"/>
</dbReference>
<evidence type="ECO:0000313" key="9">
    <source>
        <dbReference type="EMBL" id="KAK8835415.1"/>
    </source>
</evidence>
<keyword evidence="5" id="KW-0378">Hydrolase</keyword>
<evidence type="ECO:0000259" key="8">
    <source>
        <dbReference type="SMART" id="SM00872"/>
    </source>
</evidence>
<comment type="caution">
    <text evidence="10">The sequence shown here is derived from an EMBL/GenBank/DDBJ whole genome shotgun (WGS) entry which is preliminary data.</text>
</comment>
<evidence type="ECO:0000256" key="1">
    <source>
        <dbReference type="ARBA" id="ARBA00000365"/>
    </source>
</evidence>
<dbReference type="Proteomes" id="UP001470230">
    <property type="component" value="Unassembled WGS sequence"/>
</dbReference>
<evidence type="ECO:0000256" key="6">
    <source>
        <dbReference type="ARBA" id="ARBA00023295"/>
    </source>
</evidence>
<dbReference type="Pfam" id="PF07748">
    <property type="entry name" value="Glyco_hydro_38C"/>
    <property type="match status" value="1"/>
</dbReference>
<evidence type="ECO:0000313" key="10">
    <source>
        <dbReference type="EMBL" id="KAK8846279.1"/>
    </source>
</evidence>
<proteinExistence type="inferred from homology"/>
<dbReference type="SUPFAM" id="SSF88688">
    <property type="entry name" value="Families 57/38 glycoside transferase middle domain"/>
    <property type="match status" value="1"/>
</dbReference>
<dbReference type="Pfam" id="PF17677">
    <property type="entry name" value="Glyco_hydro38C2"/>
    <property type="match status" value="1"/>
</dbReference>
<dbReference type="Pfam" id="PF09261">
    <property type="entry name" value="Alpha-mann_mid"/>
    <property type="match status" value="1"/>
</dbReference>
<dbReference type="InterPro" id="IPR000602">
    <property type="entry name" value="Glyco_hydro_38_N"/>
</dbReference>
<keyword evidence="7" id="KW-0732">Signal</keyword>
<name>A0ABR2HGX8_9EUKA</name>
<evidence type="ECO:0000256" key="5">
    <source>
        <dbReference type="ARBA" id="ARBA00022801"/>
    </source>
</evidence>
<dbReference type="InterPro" id="IPR015341">
    <property type="entry name" value="Glyco_hydro_38_cen"/>
</dbReference>
<sequence>MFLLFLLCVSDPLLVVDPDHTLSKFQKYLELINTRRNVAFRPAQQAKVCNDARPAHMPPLSEDPPLKFESFDASKPLPFNYTKYTWLAFTGELELPEGYDESQHLVRFQFDISNNWVGNTGDDDTPSGPEGRYWIGDSQICAIDSFHNGAMLDWDKLSNHTLQLRVFSGRAKAMHTLQTFGIYLVHKDTEAFYQRLRYLIEIINQLSDTNPDKPQLLRVVDRAVRKLDIRELHYPLDLFDIRLQDTKYKSFYDSTKAALDTLKQGLAEMPKPQEGDPTISIVGYSHIDTMWLWPINITHFKVSNTAMSMLYLQEHPPHDFENPVQWKFLATAPQHYKWMKEDIKPLFDRVIKKAKEGLWDINGLMWLEPDTNNPSGESLARQILYGVQYFNRHAGPEFKQTVLFLPDCFGFNANLPQILLQAEVDSFVTSKISWSEYTDFPYSTFQWRGIDGSIVNCHFITTPSSWGSAMTYTGTSTARELIGTWKSNKQNDLIRTSALHTSGNGDGGGGITEEMVWNFNIFNELPRIQEVPRLKFRTIEEVMVEVRNVSKQLPVWDDELYLEYHRGTYTSFEEVKRQNRNLEAHLHNVEWLMTTLYTLQSTPSQSVRDSFQPYLDKILPVWEDTLLFHFHDCIPGSSINEANIRTIEAGQKDLDLLRDLEDELSQKLSDLIQGSEGQILFNTLSHDRYVHDQSIPSGGWAYKEESTTVLYDNDNTTQYERTFDEKYQQHVIHQPFIQTSYPVTKKGSDKVLFDASERKVETPFFTVEFDEKTFGIKHVIDKKTGIDYIAEGRLANQFLLYEDRSIQYPAWDIQLYHREMQLEGPVLDSFEFTDSYVQVNYHIKRNGEESDGKDCYTTTINQTITFSQNDPFIDFRTLINWTQHDKHLKVSFPTDIRSRNARYGIQFGNLQRPTHNNTRRDMAKFEVFGRWCDLAEQDRGVTLMSDIKSGFDVHESEIKMSLLKAAMQEDQWEDFGQRKFTYRAVFHPNTFSEARIQDLHTDLITPPVLTTKNEQSQHGKLAATQEFVTVSDHNIVLDTLKIAEEEDGFICRLYESSGTRRKATVTFPLLSADDWTDPEVVTILEVPFSTGKKVISKGKNSALSFEVELKPFQIISFLITRKNQARRQRINHH</sequence>
<dbReference type="Gene3D" id="3.20.110.10">
    <property type="entry name" value="Glycoside hydrolase 38, N terminal domain"/>
    <property type="match status" value="1"/>
</dbReference>
<evidence type="ECO:0000313" key="11">
    <source>
        <dbReference type="Proteomes" id="UP001470230"/>
    </source>
</evidence>
<feature type="chain" id="PRO_5045031635" description="alpha-mannosidase" evidence="7">
    <location>
        <begin position="19"/>
        <end position="1133"/>
    </location>
</feature>
<protein>
    <recommendedName>
        <fullName evidence="3">alpha-mannosidase</fullName>
        <ecNumber evidence="3">3.2.1.24</ecNumber>
    </recommendedName>
</protein>
<keyword evidence="4" id="KW-0479">Metal-binding</keyword>
<feature type="signal peptide" evidence="7">
    <location>
        <begin position="1"/>
        <end position="18"/>
    </location>
</feature>
<dbReference type="Pfam" id="PF01074">
    <property type="entry name" value="Glyco_hydro_38N"/>
    <property type="match status" value="1"/>
</dbReference>
<dbReference type="CDD" id="cd10789">
    <property type="entry name" value="GH38N_AMII_ER_cytosolic"/>
    <property type="match status" value="1"/>
</dbReference>
<dbReference type="InterPro" id="IPR011013">
    <property type="entry name" value="Gal_mutarotase_sf_dom"/>
</dbReference>
<dbReference type="PANTHER" id="PTHR46017">
    <property type="entry name" value="ALPHA-MANNOSIDASE 2C1"/>
    <property type="match status" value="1"/>
</dbReference>
<dbReference type="Gene3D" id="2.70.98.30">
    <property type="entry name" value="Golgi alpha-mannosidase II, domain 4"/>
    <property type="match status" value="1"/>
</dbReference>
<feature type="domain" description="Glycoside hydrolase family 38 central" evidence="8">
    <location>
        <begin position="563"/>
        <end position="650"/>
    </location>
</feature>
<evidence type="ECO:0000256" key="3">
    <source>
        <dbReference type="ARBA" id="ARBA00012752"/>
    </source>
</evidence>
<dbReference type="InterPro" id="IPR041147">
    <property type="entry name" value="GH38_C"/>
</dbReference>
<dbReference type="InterPro" id="IPR011682">
    <property type="entry name" value="Glyco_hydro_38_C"/>
</dbReference>
<dbReference type="InterPro" id="IPR011330">
    <property type="entry name" value="Glyco_hydro/deAcase_b/a-brl"/>
</dbReference>
<evidence type="ECO:0000256" key="7">
    <source>
        <dbReference type="SAM" id="SignalP"/>
    </source>
</evidence>
<dbReference type="InterPro" id="IPR037094">
    <property type="entry name" value="Glyco_hydro_38_cen_sf"/>
</dbReference>
<reference evidence="10 11" key="1">
    <citation type="submission" date="2024-04" db="EMBL/GenBank/DDBJ databases">
        <title>Tritrichomonas musculus Genome.</title>
        <authorList>
            <person name="Alves-Ferreira E."/>
            <person name="Grigg M."/>
            <person name="Lorenzi H."/>
            <person name="Galac M."/>
        </authorList>
    </citation>
    <scope>NUCLEOTIDE SEQUENCE [LARGE SCALE GENOMIC DNA]</scope>
    <source>
        <strain evidence="10 11">EAF2021</strain>
    </source>
</reference>
<accession>A0ABR2HGX8</accession>
<organism evidence="10 11">
    <name type="scientific">Tritrichomonas musculus</name>
    <dbReference type="NCBI Taxonomy" id="1915356"/>
    <lineage>
        <taxon>Eukaryota</taxon>
        <taxon>Metamonada</taxon>
        <taxon>Parabasalia</taxon>
        <taxon>Tritrichomonadida</taxon>
        <taxon>Tritrichomonadidae</taxon>
        <taxon>Tritrichomonas</taxon>
    </lineage>
</organism>
<evidence type="ECO:0000256" key="4">
    <source>
        <dbReference type="ARBA" id="ARBA00022723"/>
    </source>
</evidence>
<comment type="catalytic activity">
    <reaction evidence="1">
        <text>Hydrolysis of terminal, non-reducing alpha-D-mannose residues in alpha-D-mannosides.</text>
        <dbReference type="EC" id="3.2.1.24"/>
    </reaction>
</comment>
<dbReference type="SMART" id="SM00872">
    <property type="entry name" value="Alpha-mann_mid"/>
    <property type="match status" value="1"/>
</dbReference>
<gene>
    <name evidence="9" type="ORF">M9Y10_006949</name>
    <name evidence="10" type="ORF">M9Y10_020285</name>
</gene>
<dbReference type="Gene3D" id="1.20.1270.50">
    <property type="entry name" value="Glycoside hydrolase family 38, central domain"/>
    <property type="match status" value="1"/>
</dbReference>
<dbReference type="EMBL" id="JAPFFF010000121">
    <property type="protein sequence ID" value="KAK8835415.1"/>
    <property type="molecule type" value="Genomic_DNA"/>
</dbReference>
<keyword evidence="6" id="KW-0326">Glycosidase</keyword>
<evidence type="ECO:0000256" key="2">
    <source>
        <dbReference type="ARBA" id="ARBA00009792"/>
    </source>
</evidence>
<dbReference type="InterPro" id="IPR028995">
    <property type="entry name" value="Glyco_hydro_57/38_cen_sf"/>
</dbReference>
<keyword evidence="11" id="KW-1185">Reference proteome</keyword>
<dbReference type="EC" id="3.2.1.24" evidence="3"/>